<gene>
    <name evidence="2" type="ORF">CGL2_11216015a</name>
</gene>
<protein>
    <submittedName>
        <fullName evidence="2">Uncharacterized protein</fullName>
    </submittedName>
</protein>
<organism evidence="2">
    <name type="scientific">Leptospirillum sp. Group II '5-way CG'</name>
    <dbReference type="NCBI Taxonomy" id="419541"/>
    <lineage>
        <taxon>Bacteria</taxon>
        <taxon>Pseudomonadati</taxon>
        <taxon>Nitrospirota</taxon>
        <taxon>Nitrospiria</taxon>
        <taxon>Nitrospirales</taxon>
        <taxon>Nitrospiraceae</taxon>
        <taxon>Leptospirillum</taxon>
    </lineage>
</organism>
<accession>B6ASB5</accession>
<name>B6ASB5_9BACT</name>
<dbReference type="EMBL" id="DS995263">
    <property type="protein sequence ID" value="EDZ37989.1"/>
    <property type="molecule type" value="Genomic_DNA"/>
</dbReference>
<reference evidence="2" key="2">
    <citation type="journal article" date="2008" name="PLoS Biol.">
        <title>Population genomic analysis of strain variation in Leptospirillum group II bacteria involved in acid mine drainage formation.</title>
        <authorList>
            <person name="Simmons S.L."/>
            <person name="Dibartolo G."/>
            <person name="Denef V.J."/>
            <person name="Goltsman D.S."/>
            <person name="Thelen M.P."/>
            <person name="Banfield J.F."/>
        </authorList>
    </citation>
    <scope>NUCLEOTIDE SEQUENCE [LARGE SCALE GENOMIC DNA]</scope>
</reference>
<feature type="compositionally biased region" description="Basic and acidic residues" evidence="1">
    <location>
        <begin position="123"/>
        <end position="132"/>
    </location>
</feature>
<reference evidence="2" key="1">
    <citation type="journal article" date="2004" name="Nature">
        <title>Community structure and metabolism through reconstruction of microbial genomes from the environment.</title>
        <authorList>
            <person name="Tyson G.W."/>
            <person name="Chapman J."/>
            <person name="Hugenholtz P."/>
            <person name="Allen E.E."/>
            <person name="Ram R.J."/>
            <person name="Richardson P.M."/>
            <person name="Solovyev V.V."/>
            <person name="Rubin E.M."/>
            <person name="Rokhsar D.S."/>
            <person name="Banfield J.F."/>
        </authorList>
    </citation>
    <scope>NUCLEOTIDE SEQUENCE [LARGE SCALE GENOMIC DNA]</scope>
</reference>
<feature type="compositionally biased region" description="Basic and acidic residues" evidence="1">
    <location>
        <begin position="172"/>
        <end position="189"/>
    </location>
</feature>
<sequence>MVGPGGIECLISTTPDAPWVVLTRFQTKIKQNQTFSNEVKQMSNVFKHEDGESPLIPLLKNKKTAFEDGSIMRLLRRDFDIVCQARSEGLSWAEIARAFGFEGKAAQARYAFFYEKKRREKKGIKAPEKNGKEVMPAAPAKTQKEPTVFRSEDKQSARSAPTGGVVTGTKTPDPKEAEPSGSRWREIKY</sequence>
<proteinExistence type="predicted"/>
<dbReference type="AlphaFoldDB" id="B6ASB5"/>
<evidence type="ECO:0000256" key="1">
    <source>
        <dbReference type="SAM" id="MobiDB-lite"/>
    </source>
</evidence>
<evidence type="ECO:0000313" key="2">
    <source>
        <dbReference type="EMBL" id="EDZ37989.1"/>
    </source>
</evidence>
<feature type="region of interest" description="Disordered" evidence="1">
    <location>
        <begin position="123"/>
        <end position="189"/>
    </location>
</feature>